<dbReference type="InterPro" id="IPR016024">
    <property type="entry name" value="ARM-type_fold"/>
</dbReference>
<dbReference type="AlphaFoldDB" id="A0A914PRH2"/>
<name>A0A914PRH2_9BILA</name>
<dbReference type="SUPFAM" id="SSF48371">
    <property type="entry name" value="ARM repeat"/>
    <property type="match status" value="1"/>
</dbReference>
<protein>
    <submittedName>
        <fullName evidence="5">Uncharacterized protein</fullName>
    </submittedName>
</protein>
<dbReference type="Proteomes" id="UP000887578">
    <property type="component" value="Unplaced"/>
</dbReference>
<dbReference type="GO" id="GO:0015031">
    <property type="term" value="P:protein transport"/>
    <property type="evidence" value="ECO:0007669"/>
    <property type="project" value="UniProtKB-KW"/>
</dbReference>
<organism evidence="4 5">
    <name type="scientific">Panagrolaimus davidi</name>
    <dbReference type="NCBI Taxonomy" id="227884"/>
    <lineage>
        <taxon>Eukaryota</taxon>
        <taxon>Metazoa</taxon>
        <taxon>Ecdysozoa</taxon>
        <taxon>Nematoda</taxon>
        <taxon>Chromadorea</taxon>
        <taxon>Rhabditida</taxon>
        <taxon>Tylenchina</taxon>
        <taxon>Panagrolaimomorpha</taxon>
        <taxon>Panagrolaimoidea</taxon>
        <taxon>Panagrolaimidae</taxon>
        <taxon>Panagrolaimus</taxon>
    </lineage>
</organism>
<dbReference type="InterPro" id="IPR011989">
    <property type="entry name" value="ARM-like"/>
</dbReference>
<keyword evidence="4" id="KW-1185">Reference proteome</keyword>
<reference evidence="5" key="1">
    <citation type="submission" date="2022-11" db="UniProtKB">
        <authorList>
            <consortium name="WormBaseParasite"/>
        </authorList>
    </citation>
    <scope>IDENTIFICATION</scope>
</reference>
<keyword evidence="3" id="KW-0653">Protein transport</keyword>
<comment type="similarity">
    <text evidence="1">Belongs to the importin alpha family.</text>
</comment>
<evidence type="ECO:0000256" key="2">
    <source>
        <dbReference type="ARBA" id="ARBA00022448"/>
    </source>
</evidence>
<accession>A0A914PRH2</accession>
<dbReference type="PANTHER" id="PTHR23316">
    <property type="entry name" value="IMPORTIN ALPHA"/>
    <property type="match status" value="1"/>
</dbReference>
<dbReference type="Gene3D" id="1.25.10.10">
    <property type="entry name" value="Leucine-rich Repeat Variant"/>
    <property type="match status" value="1"/>
</dbReference>
<evidence type="ECO:0000256" key="3">
    <source>
        <dbReference type="ARBA" id="ARBA00022927"/>
    </source>
</evidence>
<dbReference type="WBParaSite" id="PDA_v2.g1743.t1">
    <property type="protein sequence ID" value="PDA_v2.g1743.t1"/>
    <property type="gene ID" value="PDA_v2.g1743"/>
</dbReference>
<keyword evidence="2" id="KW-0813">Transport</keyword>
<evidence type="ECO:0000313" key="4">
    <source>
        <dbReference type="Proteomes" id="UP000887578"/>
    </source>
</evidence>
<evidence type="ECO:0000256" key="1">
    <source>
        <dbReference type="ARBA" id="ARBA00010394"/>
    </source>
</evidence>
<sequence>MFRNQNNPLPLNAVKNVMPYLLAFLKNPNFEIASGSAYCISLLALDDNEKYHLSFDDSVFIELLRLFKIKNELTQQQILICFSNLIGENDEQIGILFDNAILETMKKMILENPSFENIVVSAIFFTKNFFGSQKFMEEIIKSDIFSLMIRFLESDDIRVQKHISGMFFFGAFKGNAKHVLLLRQAKLFPALCNLLIKAQKSYDKNVLVNVLATLRSITSKAENYKCQFFQEFEECGAFEVVARLESDEDDEIQGFAKRIMFFYDQHGNTCSKRY</sequence>
<proteinExistence type="inferred from homology"/>
<evidence type="ECO:0000313" key="5">
    <source>
        <dbReference type="WBParaSite" id="PDA_v2.g1743.t1"/>
    </source>
</evidence>